<evidence type="ECO:0000313" key="1">
    <source>
        <dbReference type="EMBL" id="PUU79213.1"/>
    </source>
</evidence>
<dbReference type="STRING" id="42251.A0A2T6ZUS2"/>
<dbReference type="Proteomes" id="UP000244722">
    <property type="component" value="Unassembled WGS sequence"/>
</dbReference>
<feature type="non-terminal residue" evidence="1">
    <location>
        <position position="1"/>
    </location>
</feature>
<protein>
    <submittedName>
        <fullName evidence="1">Uncharacterized protein</fullName>
    </submittedName>
</protein>
<evidence type="ECO:0000313" key="2">
    <source>
        <dbReference type="Proteomes" id="UP000244722"/>
    </source>
</evidence>
<reference evidence="1 2" key="1">
    <citation type="submission" date="2017-04" db="EMBL/GenBank/DDBJ databases">
        <title>Draft genome sequence of Tuber borchii Vittad., a whitish edible truffle.</title>
        <authorList>
            <consortium name="DOE Joint Genome Institute"/>
            <person name="Murat C."/>
            <person name="Kuo A."/>
            <person name="Barry K.W."/>
            <person name="Clum A."/>
            <person name="Dockter R.B."/>
            <person name="Fauchery L."/>
            <person name="Iotti M."/>
            <person name="Kohler A."/>
            <person name="Labutti K."/>
            <person name="Lindquist E.A."/>
            <person name="Lipzen A."/>
            <person name="Ohm R.A."/>
            <person name="Wang M."/>
            <person name="Grigoriev I.V."/>
            <person name="Zambonelli A."/>
            <person name="Martin F.M."/>
        </authorList>
    </citation>
    <scope>NUCLEOTIDE SEQUENCE [LARGE SCALE GENOMIC DNA]</scope>
    <source>
        <strain evidence="1 2">Tbo3840</strain>
    </source>
</reference>
<sequence>LLRHRFLSTFRRDKLGIKNPQDQDYIDGGNVSAHGGDAVTDSQLYNGSEARDDFATFKCLYGFPPQIVQDLTHPEMINLLNCHAAVCASNFKKGSDKFYKLFKEFVEVLKDSDYNQEYLSGDPTLTYFTQ</sequence>
<name>A0A2T6ZUS2_TUBBO</name>
<keyword evidence="2" id="KW-1185">Reference proteome</keyword>
<gene>
    <name evidence="1" type="ORF">B9Z19DRAFT_980412</name>
</gene>
<dbReference type="OrthoDB" id="5420280at2759"/>
<accession>A0A2T6ZUS2</accession>
<dbReference type="EMBL" id="NESQ01000098">
    <property type="protein sequence ID" value="PUU79213.1"/>
    <property type="molecule type" value="Genomic_DNA"/>
</dbReference>
<dbReference type="AlphaFoldDB" id="A0A2T6ZUS2"/>
<organism evidence="1 2">
    <name type="scientific">Tuber borchii</name>
    <name type="common">White truffle</name>
    <dbReference type="NCBI Taxonomy" id="42251"/>
    <lineage>
        <taxon>Eukaryota</taxon>
        <taxon>Fungi</taxon>
        <taxon>Dikarya</taxon>
        <taxon>Ascomycota</taxon>
        <taxon>Pezizomycotina</taxon>
        <taxon>Pezizomycetes</taxon>
        <taxon>Pezizales</taxon>
        <taxon>Tuberaceae</taxon>
        <taxon>Tuber</taxon>
    </lineage>
</organism>
<proteinExistence type="predicted"/>
<comment type="caution">
    <text evidence="1">The sequence shown here is derived from an EMBL/GenBank/DDBJ whole genome shotgun (WGS) entry which is preliminary data.</text>
</comment>